<reference evidence="2 5" key="1">
    <citation type="submission" date="2016-09" db="EMBL/GenBank/DDBJ databases">
        <title>Lactobacillus reuteri KLR3005, genome sequencing and assembly.</title>
        <authorList>
            <person name="Lee J.-Y."/>
            <person name="Kim E.B."/>
            <person name="Choi Y.-J."/>
        </authorList>
    </citation>
    <scope>NUCLEOTIDE SEQUENCE [LARGE SCALE GENOMIC DNA]</scope>
    <source>
        <strain evidence="2 5">KLR3005</strain>
    </source>
</reference>
<evidence type="ECO:0000313" key="3">
    <source>
        <dbReference type="EMBL" id="OTA82185.1"/>
    </source>
</evidence>
<feature type="coiled-coil region" evidence="1">
    <location>
        <begin position="10"/>
        <end position="45"/>
    </location>
</feature>
<keyword evidence="1" id="KW-0175">Coiled coil</keyword>
<dbReference type="EMBL" id="MIMU01000135">
    <property type="protein sequence ID" value="OTA81688.1"/>
    <property type="molecule type" value="Genomic_DNA"/>
</dbReference>
<dbReference type="Proteomes" id="UP000194286">
    <property type="component" value="Unassembled WGS sequence"/>
</dbReference>
<proteinExistence type="predicted"/>
<evidence type="ECO:0000313" key="4">
    <source>
        <dbReference type="Proteomes" id="UP000194219"/>
    </source>
</evidence>
<accession>A0A1Y2UFH9</accession>
<evidence type="ECO:0000256" key="1">
    <source>
        <dbReference type="SAM" id="Coils"/>
    </source>
</evidence>
<gene>
    <name evidence="2" type="ORF">BHL82_09715</name>
    <name evidence="3" type="ORF">BHL83_09110</name>
</gene>
<evidence type="ECO:0000313" key="5">
    <source>
        <dbReference type="Proteomes" id="UP000194286"/>
    </source>
</evidence>
<name>A0A1Y2UFH9_LIMRT</name>
<sequence>MVKEKEWLSVEDIQKKVNSLDITRKEISKERIREVLKEIEKRENNDLFRTIKDPNQTKKGRKRILYSKNFIPRVIEYFHEGFYFPNNQRLANAISKLLLTPLKVENSLPSSIKRSFRDFPQDKINFERRIYDNQRKLGELIQVSLSEYERKVQELQLKALFYEYRDGALQQLLSIKKLDPDQAMALINKLESAKKFEEVSAIQREIKHLKLKIRRSYE</sequence>
<dbReference type="RefSeq" id="WP_086136085.1">
    <property type="nucleotide sequence ID" value="NZ_JBNPKW010000050.1"/>
</dbReference>
<dbReference type="AlphaFoldDB" id="A0A1Y2UFH9"/>
<evidence type="ECO:0000313" key="2">
    <source>
        <dbReference type="EMBL" id="OTA81688.1"/>
    </source>
</evidence>
<dbReference type="Proteomes" id="UP000194219">
    <property type="component" value="Unassembled WGS sequence"/>
</dbReference>
<protein>
    <submittedName>
        <fullName evidence="2">Uncharacterized protein</fullName>
    </submittedName>
</protein>
<dbReference type="EMBL" id="MIMV01000233">
    <property type="protein sequence ID" value="OTA82185.1"/>
    <property type="molecule type" value="Genomic_DNA"/>
</dbReference>
<comment type="caution">
    <text evidence="2">The sequence shown here is derived from an EMBL/GenBank/DDBJ whole genome shotgun (WGS) entry which is preliminary data.</text>
</comment>
<organism evidence="2 5">
    <name type="scientific">Limosilactobacillus reuteri</name>
    <name type="common">Lactobacillus reuteri</name>
    <dbReference type="NCBI Taxonomy" id="1598"/>
    <lineage>
        <taxon>Bacteria</taxon>
        <taxon>Bacillati</taxon>
        <taxon>Bacillota</taxon>
        <taxon>Bacilli</taxon>
        <taxon>Lactobacillales</taxon>
        <taxon>Lactobacillaceae</taxon>
        <taxon>Limosilactobacillus</taxon>
    </lineage>
</organism>
<reference evidence="3 4" key="2">
    <citation type="submission" date="2016-09" db="EMBL/GenBank/DDBJ databases">
        <title>Lactobacillus reuteri KLR3006, genome sequencing and assembly.</title>
        <authorList>
            <person name="Lee J.-Y."/>
            <person name="Kim E.B."/>
            <person name="Choi Y.-J."/>
        </authorList>
    </citation>
    <scope>NUCLEOTIDE SEQUENCE [LARGE SCALE GENOMIC DNA]</scope>
    <source>
        <strain evidence="3 4">KLR3006</strain>
    </source>
</reference>